<feature type="transmembrane region" description="Helical" evidence="1">
    <location>
        <begin position="199"/>
        <end position="217"/>
    </location>
</feature>
<keyword evidence="1" id="KW-0812">Transmembrane</keyword>
<evidence type="ECO:0008006" key="4">
    <source>
        <dbReference type="Google" id="ProtNLM"/>
    </source>
</evidence>
<dbReference type="Gene3D" id="1.10.10.1150">
    <property type="entry name" value="Coenzyme PQQ synthesis protein D (PqqD)"/>
    <property type="match status" value="1"/>
</dbReference>
<gene>
    <name evidence="2" type="ORF">OHJ16_16320</name>
</gene>
<keyword evidence="1" id="KW-1133">Transmembrane helix</keyword>
<protein>
    <recommendedName>
        <fullName evidence="4">Peptidase M50</fullName>
    </recommendedName>
</protein>
<proteinExistence type="predicted"/>
<comment type="caution">
    <text evidence="2">The sequence shown here is derived from an EMBL/GenBank/DDBJ whole genome shotgun (WGS) entry which is preliminary data.</text>
</comment>
<keyword evidence="1" id="KW-0472">Membrane</keyword>
<feature type="transmembrane region" description="Helical" evidence="1">
    <location>
        <begin position="361"/>
        <end position="391"/>
    </location>
</feature>
<keyword evidence="3" id="KW-1185">Reference proteome</keyword>
<evidence type="ECO:0000313" key="3">
    <source>
        <dbReference type="Proteomes" id="UP001072034"/>
    </source>
</evidence>
<feature type="transmembrane region" description="Helical" evidence="1">
    <location>
        <begin position="167"/>
        <end position="187"/>
    </location>
</feature>
<accession>A0ABT4ICY1</accession>
<evidence type="ECO:0000256" key="1">
    <source>
        <dbReference type="SAM" id="Phobius"/>
    </source>
</evidence>
<feature type="transmembrane region" description="Helical" evidence="1">
    <location>
        <begin position="229"/>
        <end position="246"/>
    </location>
</feature>
<reference evidence="2" key="1">
    <citation type="submission" date="2022-10" db="EMBL/GenBank/DDBJ databases">
        <title>Genome sequence of Actinomyces israelii ATCC 10048.</title>
        <authorList>
            <person name="Watt R.M."/>
            <person name="Tong W.M."/>
        </authorList>
    </citation>
    <scope>NUCLEOTIDE SEQUENCE</scope>
    <source>
        <strain evidence="2">ATCC 10048</strain>
    </source>
</reference>
<organism evidence="2 3">
    <name type="scientific">Actinomyces israelii</name>
    <dbReference type="NCBI Taxonomy" id="1659"/>
    <lineage>
        <taxon>Bacteria</taxon>
        <taxon>Bacillati</taxon>
        <taxon>Actinomycetota</taxon>
        <taxon>Actinomycetes</taxon>
        <taxon>Actinomycetales</taxon>
        <taxon>Actinomycetaceae</taxon>
        <taxon>Actinomyces</taxon>
    </lineage>
</organism>
<dbReference type="Proteomes" id="UP001072034">
    <property type="component" value="Unassembled WGS sequence"/>
</dbReference>
<dbReference type="InterPro" id="IPR041881">
    <property type="entry name" value="PqqD_sf"/>
</dbReference>
<sequence>MTMTTSPARTPGGDVPRLRRGVTLIVGMDDQPMLFDSTSGAYHRLGKAAAFIVNQFDGSRSLPTIIDQLPQQIDDAGRQRITRLVEYLRSKSLLEGGAPPRVVPQERVRKRADGRHVAPPHVGKHEQIHPPRWSGNWMLPRFMLIRSYRRAVAPVAAALHHLPARTLGWLFVLAAAGGYAAGVESLIHLSGGPRPAVSVYFIAVAIQLVSIVGHESWHAIVAGYLGTPVRGLGVAFMFWVLPIAYVDRTDSYRVRSKLGRAMLAFAGICSDGVVCGVEAAVAAASTGTVRQVALTLCAFQLTMLVTNLNPLTQSDGVATVEALTGSVNLRGRSMLVLRCALTRTPLPPALARMRLAARGGYFLYGLACALLSVVGTVFGVIWLGFMVVGIVRGVLA</sequence>
<dbReference type="EMBL" id="JAPTMY010000073">
    <property type="protein sequence ID" value="MCZ0859597.1"/>
    <property type="molecule type" value="Genomic_DNA"/>
</dbReference>
<evidence type="ECO:0000313" key="2">
    <source>
        <dbReference type="EMBL" id="MCZ0859597.1"/>
    </source>
</evidence>
<dbReference type="RefSeq" id="WP_229118576.1">
    <property type="nucleotide sequence ID" value="NZ_JAPTMY010000073.1"/>
</dbReference>
<name>A0ABT4ICY1_9ACTO</name>